<evidence type="ECO:0000256" key="1">
    <source>
        <dbReference type="SAM" id="Coils"/>
    </source>
</evidence>
<name>A0A6C0JLR8_9ZZZZ</name>
<dbReference type="EMBL" id="MN740418">
    <property type="protein sequence ID" value="QHU05700.1"/>
    <property type="molecule type" value="Genomic_DNA"/>
</dbReference>
<proteinExistence type="predicted"/>
<dbReference type="AlphaFoldDB" id="A0A6C0JLR8"/>
<feature type="coiled-coil region" evidence="1">
    <location>
        <begin position="4"/>
        <end position="31"/>
    </location>
</feature>
<evidence type="ECO:0000313" key="2">
    <source>
        <dbReference type="EMBL" id="QHU05700.1"/>
    </source>
</evidence>
<sequence length="95" mass="10996">MSKLESLKEQIDNMNSRIKNMEVEINTKKAHIININTQKEQIELTLTNENNLYNTMVQQYEYLLEVQQTTTTNYNQLEEAATTLLEILNSKCGGV</sequence>
<accession>A0A6C0JLR8</accession>
<keyword evidence="1" id="KW-0175">Coiled coil</keyword>
<reference evidence="2" key="1">
    <citation type="journal article" date="2020" name="Nature">
        <title>Giant virus diversity and host interactions through global metagenomics.</title>
        <authorList>
            <person name="Schulz F."/>
            <person name="Roux S."/>
            <person name="Paez-Espino D."/>
            <person name="Jungbluth S."/>
            <person name="Walsh D.A."/>
            <person name="Denef V.J."/>
            <person name="McMahon K.D."/>
            <person name="Konstantinidis K.T."/>
            <person name="Eloe-Fadrosh E.A."/>
            <person name="Kyrpides N.C."/>
            <person name="Woyke T."/>
        </authorList>
    </citation>
    <scope>NUCLEOTIDE SEQUENCE</scope>
    <source>
        <strain evidence="2">GVMAG-M-3300027736-24</strain>
    </source>
</reference>
<organism evidence="2">
    <name type="scientific">viral metagenome</name>
    <dbReference type="NCBI Taxonomy" id="1070528"/>
    <lineage>
        <taxon>unclassified sequences</taxon>
        <taxon>metagenomes</taxon>
        <taxon>organismal metagenomes</taxon>
    </lineage>
</organism>
<protein>
    <submittedName>
        <fullName evidence="2">Uncharacterized protein</fullName>
    </submittedName>
</protein>